<dbReference type="RefSeq" id="WP_349240480.1">
    <property type="nucleotide sequence ID" value="NZ_JAVTTO010000001.1"/>
</dbReference>
<organism evidence="2 3">
    <name type="scientific">Asprobacillus argus</name>
    <dbReference type="NCBI Taxonomy" id="3076534"/>
    <lineage>
        <taxon>Bacteria</taxon>
        <taxon>Pseudomonadati</taxon>
        <taxon>Bacteroidota</taxon>
        <taxon>Flavobacteriia</taxon>
        <taxon>Flavobacteriales</taxon>
        <taxon>Flavobacteriaceae</taxon>
        <taxon>Asprobacillus</taxon>
    </lineage>
</organism>
<name>A0ABU3LBY0_9FLAO</name>
<keyword evidence="1" id="KW-0472">Membrane</keyword>
<keyword evidence="3" id="KW-1185">Reference proteome</keyword>
<accession>A0ABU3LBY0</accession>
<feature type="transmembrane region" description="Helical" evidence="1">
    <location>
        <begin position="7"/>
        <end position="26"/>
    </location>
</feature>
<keyword evidence="1" id="KW-1133">Transmembrane helix</keyword>
<evidence type="ECO:0008006" key="4">
    <source>
        <dbReference type="Google" id="ProtNLM"/>
    </source>
</evidence>
<proteinExistence type="predicted"/>
<sequence>MKNKNRTYILLVAVTAVWGTIGYKLYSNMNPSTEKAMVIANTDFKRIQTSKGEQRTIQPDYRDPFLGKIYRKKVRPTTKKKTIKKDPIIFPPIEFIGIISGNTNSFIIQINGQQEIFKKGQTHQGVMLQKGDTKSVIIRYKGASKTITRMQ</sequence>
<protein>
    <recommendedName>
        <fullName evidence="4">Type IV pilus biogenesis protein PilP</fullName>
    </recommendedName>
</protein>
<evidence type="ECO:0000313" key="3">
    <source>
        <dbReference type="Proteomes" id="UP001257277"/>
    </source>
</evidence>
<dbReference type="Proteomes" id="UP001257277">
    <property type="component" value="Unassembled WGS sequence"/>
</dbReference>
<comment type="caution">
    <text evidence="2">The sequence shown here is derived from an EMBL/GenBank/DDBJ whole genome shotgun (WGS) entry which is preliminary data.</text>
</comment>
<evidence type="ECO:0000256" key="1">
    <source>
        <dbReference type="SAM" id="Phobius"/>
    </source>
</evidence>
<dbReference type="EMBL" id="JAVTTO010000001">
    <property type="protein sequence ID" value="MDT7831229.1"/>
    <property type="molecule type" value="Genomic_DNA"/>
</dbReference>
<dbReference type="Gene3D" id="2.30.30.830">
    <property type="match status" value="1"/>
</dbReference>
<evidence type="ECO:0000313" key="2">
    <source>
        <dbReference type="EMBL" id="MDT7831229.1"/>
    </source>
</evidence>
<reference evidence="2 3" key="1">
    <citation type="submission" date="2023-09" db="EMBL/GenBank/DDBJ databases">
        <title>Novel taxa isolated from Blanes Bay.</title>
        <authorList>
            <person name="Rey-Velasco X."/>
            <person name="Lucena T."/>
        </authorList>
    </citation>
    <scope>NUCLEOTIDE SEQUENCE [LARGE SCALE GENOMIC DNA]</scope>
    <source>
        <strain evidence="2 3">S356</strain>
    </source>
</reference>
<gene>
    <name evidence="2" type="ORF">RQM59_02500</name>
</gene>
<keyword evidence="1" id="KW-0812">Transmembrane</keyword>